<accession>A0A6A1UVA4</accession>
<gene>
    <name evidence="14" type="ORF">CJ030_MR8G014185</name>
</gene>
<dbReference type="InterPro" id="IPR050080">
    <property type="entry name" value="RNase_PH"/>
</dbReference>
<dbReference type="PANTHER" id="PTHR11953:SF1">
    <property type="entry name" value="EXOSOME COMPLEX COMPONENT RRP46"/>
    <property type="match status" value="1"/>
</dbReference>
<dbReference type="OrthoDB" id="27298at2759"/>
<evidence type="ECO:0000256" key="2">
    <source>
        <dbReference type="ARBA" id="ARBA00006678"/>
    </source>
</evidence>
<organism evidence="14 15">
    <name type="scientific">Morella rubra</name>
    <name type="common">Chinese bayberry</name>
    <dbReference type="NCBI Taxonomy" id="262757"/>
    <lineage>
        <taxon>Eukaryota</taxon>
        <taxon>Viridiplantae</taxon>
        <taxon>Streptophyta</taxon>
        <taxon>Embryophyta</taxon>
        <taxon>Tracheophyta</taxon>
        <taxon>Spermatophyta</taxon>
        <taxon>Magnoliopsida</taxon>
        <taxon>eudicotyledons</taxon>
        <taxon>Gunneridae</taxon>
        <taxon>Pentapetalae</taxon>
        <taxon>rosids</taxon>
        <taxon>fabids</taxon>
        <taxon>Fagales</taxon>
        <taxon>Myricaceae</taxon>
        <taxon>Morella</taxon>
    </lineage>
</organism>
<dbReference type="GO" id="GO:0000176">
    <property type="term" value="C:nuclear exosome (RNase complex)"/>
    <property type="evidence" value="ECO:0007669"/>
    <property type="project" value="TreeGrafter"/>
</dbReference>
<evidence type="ECO:0000256" key="7">
    <source>
        <dbReference type="ARBA" id="ARBA00022839"/>
    </source>
</evidence>
<dbReference type="Proteomes" id="UP000516437">
    <property type="component" value="Chromosome 8"/>
</dbReference>
<dbReference type="GO" id="GO:0005730">
    <property type="term" value="C:nucleolus"/>
    <property type="evidence" value="ECO:0007669"/>
    <property type="project" value="UniProtKB-SubCell"/>
</dbReference>
<keyword evidence="3" id="KW-0698">rRNA processing</keyword>
<dbReference type="InterPro" id="IPR020568">
    <property type="entry name" value="Ribosomal_Su5_D2-typ_SF"/>
</dbReference>
<protein>
    <recommendedName>
        <fullName evidence="10">Exosome complex exonuclease RRP46 homolog</fullName>
    </recommendedName>
    <alternativeName>
        <fullName evidence="12">Exosome component 5</fullName>
    </alternativeName>
    <alternativeName>
        <fullName evidence="11">Ribosomal RNA-processing protein 46</fullName>
    </alternativeName>
</protein>
<reference evidence="14 15" key="1">
    <citation type="journal article" date="2019" name="Plant Biotechnol. J.">
        <title>The red bayberry genome and genetic basis of sex determination.</title>
        <authorList>
            <person name="Jia H.M."/>
            <person name="Jia H.J."/>
            <person name="Cai Q.L."/>
            <person name="Wang Y."/>
            <person name="Zhao H.B."/>
            <person name="Yang W.F."/>
            <person name="Wang G.Y."/>
            <person name="Li Y.H."/>
            <person name="Zhan D.L."/>
            <person name="Shen Y.T."/>
            <person name="Niu Q.F."/>
            <person name="Chang L."/>
            <person name="Qiu J."/>
            <person name="Zhao L."/>
            <person name="Xie H.B."/>
            <person name="Fu W.Y."/>
            <person name="Jin J."/>
            <person name="Li X.W."/>
            <person name="Jiao Y."/>
            <person name="Zhou C.C."/>
            <person name="Tu T."/>
            <person name="Chai C.Y."/>
            <person name="Gao J.L."/>
            <person name="Fan L.J."/>
            <person name="van de Weg E."/>
            <person name="Wang J.Y."/>
            <person name="Gao Z.S."/>
        </authorList>
    </citation>
    <scope>NUCLEOTIDE SEQUENCE [LARGE SCALE GENOMIC DNA]</scope>
    <source>
        <tissue evidence="14">Leaves</tissue>
    </source>
</reference>
<comment type="similarity">
    <text evidence="2">Belongs to the RNase PH family.</text>
</comment>
<name>A0A6A1UVA4_9ROSI</name>
<keyword evidence="15" id="KW-1185">Reference proteome</keyword>
<dbReference type="GO" id="GO:0004527">
    <property type="term" value="F:exonuclease activity"/>
    <property type="evidence" value="ECO:0007669"/>
    <property type="project" value="UniProtKB-KW"/>
</dbReference>
<keyword evidence="6" id="KW-0271">Exosome</keyword>
<evidence type="ECO:0000256" key="8">
    <source>
        <dbReference type="ARBA" id="ARBA00022884"/>
    </source>
</evidence>
<dbReference type="FunFam" id="3.30.230.70:FF:000021">
    <property type="entry name" value="Exosome complex exonuclease RRP46 homolog"/>
    <property type="match status" value="1"/>
</dbReference>
<dbReference type="SUPFAM" id="SSF55666">
    <property type="entry name" value="Ribonuclease PH domain 2-like"/>
    <property type="match status" value="1"/>
</dbReference>
<dbReference type="EMBL" id="RXIC02000026">
    <property type="protein sequence ID" value="KAB1204364.1"/>
    <property type="molecule type" value="Genomic_DNA"/>
</dbReference>
<dbReference type="GO" id="GO:0071051">
    <property type="term" value="P:poly(A)-dependent snoRNA 3'-end processing"/>
    <property type="evidence" value="ECO:0007669"/>
    <property type="project" value="TreeGrafter"/>
</dbReference>
<evidence type="ECO:0000256" key="10">
    <source>
        <dbReference type="ARBA" id="ARBA00074659"/>
    </source>
</evidence>
<evidence type="ECO:0000256" key="3">
    <source>
        <dbReference type="ARBA" id="ARBA00022552"/>
    </source>
</evidence>
<evidence type="ECO:0000313" key="15">
    <source>
        <dbReference type="Proteomes" id="UP000516437"/>
    </source>
</evidence>
<dbReference type="GO" id="GO:0071028">
    <property type="term" value="P:nuclear mRNA surveillance"/>
    <property type="evidence" value="ECO:0007669"/>
    <property type="project" value="TreeGrafter"/>
</dbReference>
<dbReference type="GO" id="GO:0000177">
    <property type="term" value="C:cytoplasmic exosome (RNase complex)"/>
    <property type="evidence" value="ECO:0007669"/>
    <property type="project" value="TreeGrafter"/>
</dbReference>
<comment type="caution">
    <text evidence="14">The sequence shown here is derived from an EMBL/GenBank/DDBJ whole genome shotgun (WGS) entry which is preliminary data.</text>
</comment>
<dbReference type="CDD" id="cd11372">
    <property type="entry name" value="RNase_PH_RRP46"/>
    <property type="match status" value="1"/>
</dbReference>
<dbReference type="GO" id="GO:0006364">
    <property type="term" value="P:rRNA processing"/>
    <property type="evidence" value="ECO:0007669"/>
    <property type="project" value="UniProtKB-KW"/>
</dbReference>
<evidence type="ECO:0000256" key="11">
    <source>
        <dbReference type="ARBA" id="ARBA00077932"/>
    </source>
</evidence>
<sequence length="276" mass="29873">MEIDRVDGRTANQLRPLACSRSVLNRAHGSASWSQGDTKVLAGVYGPKAGTKKNENPEKTCIEVIWKPCTGQIGGTIKPLVALFLTNKFDGIWDIIFTLKLKGNPEKEYEMIVKRTLQSICILTIHPNTTISVIVQVVSDDGSVSFMLLPCAINAACAALVDAGIPLKHLAVAICCCLAESGYVILDPTKLEEQKMKAFTYLVFPNSILSGLTEGSLKMEGEPMEHAIITSVTRGAMSVDDYLHCLERGRAASAKMSAFLRRSLQPQVSTDSSKAG</sequence>
<dbReference type="GO" id="GO:0003723">
    <property type="term" value="F:RNA binding"/>
    <property type="evidence" value="ECO:0007669"/>
    <property type="project" value="UniProtKB-KW"/>
</dbReference>
<evidence type="ECO:0000256" key="6">
    <source>
        <dbReference type="ARBA" id="ARBA00022835"/>
    </source>
</evidence>
<evidence type="ECO:0000256" key="4">
    <source>
        <dbReference type="ARBA" id="ARBA00022722"/>
    </source>
</evidence>
<evidence type="ECO:0000313" key="14">
    <source>
        <dbReference type="EMBL" id="KAB1204364.1"/>
    </source>
</evidence>
<dbReference type="PANTHER" id="PTHR11953">
    <property type="entry name" value="EXOSOME COMPLEX COMPONENT"/>
    <property type="match status" value="1"/>
</dbReference>
<evidence type="ECO:0000256" key="12">
    <source>
        <dbReference type="ARBA" id="ARBA00083630"/>
    </source>
</evidence>
<dbReference type="Pfam" id="PF01138">
    <property type="entry name" value="RNase_PH"/>
    <property type="match status" value="1"/>
</dbReference>
<dbReference type="InterPro" id="IPR036345">
    <property type="entry name" value="ExoRNase_PH_dom2_sf"/>
</dbReference>
<dbReference type="InterPro" id="IPR001247">
    <property type="entry name" value="ExoRNase_PH_dom1"/>
</dbReference>
<dbReference type="Gene3D" id="3.30.230.70">
    <property type="entry name" value="GHMP Kinase, N-terminal domain"/>
    <property type="match status" value="1"/>
</dbReference>
<evidence type="ECO:0000256" key="1">
    <source>
        <dbReference type="ARBA" id="ARBA00004604"/>
    </source>
</evidence>
<dbReference type="InterPro" id="IPR027408">
    <property type="entry name" value="PNPase/RNase_PH_dom_sf"/>
</dbReference>
<keyword evidence="5" id="KW-0378">Hydrolase</keyword>
<dbReference type="SUPFAM" id="SSF54211">
    <property type="entry name" value="Ribosomal protein S5 domain 2-like"/>
    <property type="match status" value="1"/>
</dbReference>
<keyword evidence="8" id="KW-0694">RNA-binding</keyword>
<keyword evidence="7" id="KW-0269">Exonuclease</keyword>
<keyword evidence="9" id="KW-0539">Nucleus</keyword>
<evidence type="ECO:0000259" key="13">
    <source>
        <dbReference type="Pfam" id="PF01138"/>
    </source>
</evidence>
<keyword evidence="4" id="KW-0540">Nuclease</keyword>
<feature type="domain" description="Exoribonuclease phosphorolytic" evidence="13">
    <location>
        <begin position="13"/>
        <end position="166"/>
    </location>
</feature>
<dbReference type="GO" id="GO:0034475">
    <property type="term" value="P:U4 snRNA 3'-end processing"/>
    <property type="evidence" value="ECO:0007669"/>
    <property type="project" value="TreeGrafter"/>
</dbReference>
<evidence type="ECO:0000256" key="9">
    <source>
        <dbReference type="ARBA" id="ARBA00023242"/>
    </source>
</evidence>
<comment type="subcellular location">
    <subcellularLocation>
        <location evidence="1">Nucleus</location>
        <location evidence="1">Nucleolus</location>
    </subcellularLocation>
</comment>
<proteinExistence type="inferred from homology"/>
<evidence type="ECO:0000256" key="5">
    <source>
        <dbReference type="ARBA" id="ARBA00022801"/>
    </source>
</evidence>
<dbReference type="GO" id="GO:0016075">
    <property type="term" value="P:rRNA catabolic process"/>
    <property type="evidence" value="ECO:0007669"/>
    <property type="project" value="TreeGrafter"/>
</dbReference>
<dbReference type="AlphaFoldDB" id="A0A6A1UVA4"/>